<comment type="caution">
    <text evidence="2">The sequence shown here is derived from an EMBL/GenBank/DDBJ whole genome shotgun (WGS) entry which is preliminary data.</text>
</comment>
<keyword evidence="3" id="KW-1185">Reference proteome</keyword>
<dbReference type="InterPro" id="IPR007278">
    <property type="entry name" value="DUF397"/>
</dbReference>
<evidence type="ECO:0000259" key="1">
    <source>
        <dbReference type="Pfam" id="PF04149"/>
    </source>
</evidence>
<reference evidence="3" key="1">
    <citation type="journal article" date="2019" name="Int. J. Syst. Evol. Microbiol.">
        <title>The Global Catalogue of Microorganisms (GCM) 10K type strain sequencing project: providing services to taxonomists for standard genome sequencing and annotation.</title>
        <authorList>
            <consortium name="The Broad Institute Genomics Platform"/>
            <consortium name="The Broad Institute Genome Sequencing Center for Infectious Disease"/>
            <person name="Wu L."/>
            <person name="Ma J."/>
        </authorList>
    </citation>
    <scope>NUCLEOTIDE SEQUENCE [LARGE SCALE GENOMIC DNA]</scope>
    <source>
        <strain evidence="3">2902at01</strain>
    </source>
</reference>
<dbReference type="Pfam" id="PF04149">
    <property type="entry name" value="DUF397"/>
    <property type="match status" value="1"/>
</dbReference>
<protein>
    <submittedName>
        <fullName evidence="2">DUF397 domain-containing protein</fullName>
    </submittedName>
</protein>
<dbReference type="RefSeq" id="WP_377543673.1">
    <property type="nucleotide sequence ID" value="NZ_JBHSBN010000005.1"/>
</dbReference>
<evidence type="ECO:0000313" key="2">
    <source>
        <dbReference type="EMBL" id="MFC4106161.1"/>
    </source>
</evidence>
<dbReference type="Proteomes" id="UP001595868">
    <property type="component" value="Unassembled WGS sequence"/>
</dbReference>
<dbReference type="EMBL" id="JBHSBN010000005">
    <property type="protein sequence ID" value="MFC4106161.1"/>
    <property type="molecule type" value="Genomic_DNA"/>
</dbReference>
<evidence type="ECO:0000313" key="3">
    <source>
        <dbReference type="Proteomes" id="UP001595868"/>
    </source>
</evidence>
<sequence>MASAASARTVAVWHKSSRSSASGSNCVEVAGLAGGVAVRDSKDPAGPVLMFDRPAWVGFLSGLSRGSSDRR</sequence>
<accession>A0ABV8KJC4</accession>
<gene>
    <name evidence="2" type="ORF">ACFOX0_09450</name>
</gene>
<organism evidence="2 3">
    <name type="scientific">Micromonospora zhanjiangensis</name>
    <dbReference type="NCBI Taxonomy" id="1522057"/>
    <lineage>
        <taxon>Bacteria</taxon>
        <taxon>Bacillati</taxon>
        <taxon>Actinomycetota</taxon>
        <taxon>Actinomycetes</taxon>
        <taxon>Micromonosporales</taxon>
        <taxon>Micromonosporaceae</taxon>
        <taxon>Micromonospora</taxon>
    </lineage>
</organism>
<proteinExistence type="predicted"/>
<feature type="domain" description="DUF397" evidence="1">
    <location>
        <begin position="11"/>
        <end position="63"/>
    </location>
</feature>
<name>A0ABV8KJC4_9ACTN</name>